<dbReference type="InterPro" id="IPR035965">
    <property type="entry name" value="PAS-like_dom_sf"/>
</dbReference>
<feature type="domain" description="CHASE" evidence="17">
    <location>
        <begin position="91"/>
        <end position="264"/>
    </location>
</feature>
<dbReference type="InterPro" id="IPR005467">
    <property type="entry name" value="His_kinase_dom"/>
</dbReference>
<dbReference type="SMART" id="SM00387">
    <property type="entry name" value="HATPase_c"/>
    <property type="match status" value="1"/>
</dbReference>
<dbReference type="PROSITE" id="PS50109">
    <property type="entry name" value="HIS_KIN"/>
    <property type="match status" value="1"/>
</dbReference>
<dbReference type="PANTHER" id="PTHR43065">
    <property type="entry name" value="SENSOR HISTIDINE KINASE"/>
    <property type="match status" value="1"/>
</dbReference>
<organism evidence="18 19">
    <name type="scientific">Paludibacterium purpuratum</name>
    <dbReference type="NCBI Taxonomy" id="1144873"/>
    <lineage>
        <taxon>Bacteria</taxon>
        <taxon>Pseudomonadati</taxon>
        <taxon>Pseudomonadota</taxon>
        <taxon>Betaproteobacteria</taxon>
        <taxon>Neisseriales</taxon>
        <taxon>Chromobacteriaceae</taxon>
        <taxon>Paludibacterium</taxon>
    </lineage>
</organism>
<proteinExistence type="predicted"/>
<dbReference type="InterPro" id="IPR003594">
    <property type="entry name" value="HATPase_dom"/>
</dbReference>
<name>A0A4R7AW26_9NEIS</name>
<dbReference type="OrthoDB" id="8559580at2"/>
<dbReference type="PRINTS" id="PR00344">
    <property type="entry name" value="BCTRLSENSOR"/>
</dbReference>
<dbReference type="GO" id="GO:0016020">
    <property type="term" value="C:membrane"/>
    <property type="evidence" value="ECO:0007669"/>
    <property type="project" value="UniProtKB-SubCell"/>
</dbReference>
<keyword evidence="12 14" id="KW-0472">Membrane</keyword>
<evidence type="ECO:0000256" key="6">
    <source>
        <dbReference type="ARBA" id="ARBA00022692"/>
    </source>
</evidence>
<dbReference type="GO" id="GO:0000155">
    <property type="term" value="F:phosphorelay sensor kinase activity"/>
    <property type="evidence" value="ECO:0007669"/>
    <property type="project" value="InterPro"/>
</dbReference>
<dbReference type="InterPro" id="IPR003661">
    <property type="entry name" value="HisK_dim/P_dom"/>
</dbReference>
<dbReference type="Pfam" id="PF03924">
    <property type="entry name" value="CHASE"/>
    <property type="match status" value="1"/>
</dbReference>
<dbReference type="Pfam" id="PF00512">
    <property type="entry name" value="HisKA"/>
    <property type="match status" value="1"/>
</dbReference>
<dbReference type="Gene3D" id="3.30.450.350">
    <property type="entry name" value="CHASE domain"/>
    <property type="match status" value="1"/>
</dbReference>
<dbReference type="PROSITE" id="PS50839">
    <property type="entry name" value="CHASE"/>
    <property type="match status" value="1"/>
</dbReference>
<keyword evidence="10 14" id="KW-1133">Transmembrane helix</keyword>
<evidence type="ECO:0000256" key="5">
    <source>
        <dbReference type="ARBA" id="ARBA00022679"/>
    </source>
</evidence>
<feature type="coiled-coil region" evidence="13">
    <location>
        <begin position="502"/>
        <end position="529"/>
    </location>
</feature>
<keyword evidence="7" id="KW-0547">Nucleotide-binding</keyword>
<dbReference type="SMART" id="SM01079">
    <property type="entry name" value="CHASE"/>
    <property type="match status" value="1"/>
</dbReference>
<evidence type="ECO:0000256" key="2">
    <source>
        <dbReference type="ARBA" id="ARBA00004370"/>
    </source>
</evidence>
<dbReference type="CDD" id="cd00082">
    <property type="entry name" value="HisKA"/>
    <property type="match status" value="1"/>
</dbReference>
<evidence type="ECO:0000256" key="1">
    <source>
        <dbReference type="ARBA" id="ARBA00000085"/>
    </source>
</evidence>
<dbReference type="SUPFAM" id="SSF47384">
    <property type="entry name" value="Homodimeric domain of signal transducing histidine kinase"/>
    <property type="match status" value="1"/>
</dbReference>
<evidence type="ECO:0000256" key="7">
    <source>
        <dbReference type="ARBA" id="ARBA00022741"/>
    </source>
</evidence>
<keyword evidence="5" id="KW-0808">Transferase</keyword>
<dbReference type="InterPro" id="IPR004358">
    <property type="entry name" value="Sig_transdc_His_kin-like_C"/>
</dbReference>
<keyword evidence="8" id="KW-0418">Kinase</keyword>
<dbReference type="SMART" id="SM00091">
    <property type="entry name" value="PAS"/>
    <property type="match status" value="2"/>
</dbReference>
<protein>
    <recommendedName>
        <fullName evidence="3">histidine kinase</fullName>
        <ecNumber evidence="3">2.7.13.3</ecNumber>
    </recommendedName>
</protein>
<evidence type="ECO:0000313" key="18">
    <source>
        <dbReference type="EMBL" id="TDR71601.1"/>
    </source>
</evidence>
<evidence type="ECO:0000259" key="16">
    <source>
        <dbReference type="PROSITE" id="PS50112"/>
    </source>
</evidence>
<feature type="transmembrane region" description="Helical" evidence="14">
    <location>
        <begin position="342"/>
        <end position="362"/>
    </location>
</feature>
<dbReference type="Gene3D" id="3.30.450.20">
    <property type="entry name" value="PAS domain"/>
    <property type="match status" value="1"/>
</dbReference>
<keyword evidence="11" id="KW-0902">Two-component regulatory system</keyword>
<keyword evidence="13" id="KW-0175">Coiled coil</keyword>
<dbReference type="Gene3D" id="3.30.565.10">
    <property type="entry name" value="Histidine kinase-like ATPase, C-terminal domain"/>
    <property type="match status" value="1"/>
</dbReference>
<evidence type="ECO:0000259" key="17">
    <source>
        <dbReference type="PROSITE" id="PS50839"/>
    </source>
</evidence>
<accession>A0A4R7AW26</accession>
<evidence type="ECO:0000256" key="9">
    <source>
        <dbReference type="ARBA" id="ARBA00022840"/>
    </source>
</evidence>
<evidence type="ECO:0000256" key="10">
    <source>
        <dbReference type="ARBA" id="ARBA00022989"/>
    </source>
</evidence>
<evidence type="ECO:0000256" key="4">
    <source>
        <dbReference type="ARBA" id="ARBA00022553"/>
    </source>
</evidence>
<dbReference type="InterPro" id="IPR036097">
    <property type="entry name" value="HisK_dim/P_sf"/>
</dbReference>
<keyword evidence="6 14" id="KW-0812">Transmembrane</keyword>
<feature type="domain" description="Histidine kinase" evidence="15">
    <location>
        <begin position="538"/>
        <end position="752"/>
    </location>
</feature>
<dbReference type="InterPro" id="IPR036890">
    <property type="entry name" value="HATPase_C_sf"/>
</dbReference>
<comment type="catalytic activity">
    <reaction evidence="1">
        <text>ATP + protein L-histidine = ADP + protein N-phospho-L-histidine.</text>
        <dbReference type="EC" id="2.7.13.3"/>
    </reaction>
</comment>
<dbReference type="InterPro" id="IPR042240">
    <property type="entry name" value="CHASE_sf"/>
</dbReference>
<comment type="subcellular location">
    <subcellularLocation>
        <location evidence="2">Membrane</location>
    </subcellularLocation>
</comment>
<evidence type="ECO:0000256" key="14">
    <source>
        <dbReference type="SAM" id="Phobius"/>
    </source>
</evidence>
<keyword evidence="4" id="KW-0597">Phosphoprotein</keyword>
<dbReference type="SUPFAM" id="SSF55785">
    <property type="entry name" value="PYP-like sensor domain (PAS domain)"/>
    <property type="match status" value="1"/>
</dbReference>
<keyword evidence="19" id="KW-1185">Reference proteome</keyword>
<evidence type="ECO:0000256" key="12">
    <source>
        <dbReference type="ARBA" id="ARBA00023136"/>
    </source>
</evidence>
<dbReference type="CDD" id="cd00130">
    <property type="entry name" value="PAS"/>
    <property type="match status" value="1"/>
</dbReference>
<dbReference type="SUPFAM" id="SSF55874">
    <property type="entry name" value="ATPase domain of HSP90 chaperone/DNA topoisomerase II/histidine kinase"/>
    <property type="match status" value="1"/>
</dbReference>
<sequence>MSKRDTPPTAHTGFWLGQKLLLSEAPRKAWAWFFATWLVLSLLAVGLMIGADIQRQQQHFKRVSFYLTRSVEARLKSCELVMFGFEDIIASDPDVRDTELRSYAQQAAKRYSFIYSMGFQQRIAHYQRPTFEYAQRDTFGPDFRIRDYQHDGHAGWLQSANWHTAPARESYIPFTMAEPALTQNARSAMGLDLLADTIVGPTVERALRSTDIEVTPLLRLSNDQSAIAYIHALYSPSPPSTSPIMRPEESIGIVTILLRIDGLINLHDEQSDLFDITLSRQEGASSQYDSAVYSRHALLSPSQLDLLLPRIERREQIATPYFPYELNISSQLRLHTIDRANLLLAILAAALPSYLILLIVTIRHNARKDREFADDSLYRTREHAMVTLQAISDAVITIDNQRMVQYLNPAAQRHLGTSEEQAIGHPLGEVFKLRYEFARRAVADPFIECLAKQQPRELEENSYLLCPDGEKLLIEGSVSPLFDRNRGLIGAVLAFRDTAPLRRRMLEALETSEARLKQHEYELARVTRITSMGEMASGIAHEINQPLSAIMSYCQASLSLLEEDDPNLELIVQAIQSAVNQADRAGKIVHRLREFVSKKTHQHTPVDVNHAISNVLALADYDLRQHEITVDYHPGSHLPLVYADTIQLEQVVLNLVRNAIDAMHGQSHPGCLFVETSFSARHVCIKVGDNGPGIGDDKIDNVFAPFFSTKNGGMGLGLTICQTIIESFGGHISTHNRSSGGAEFVVELPPLDTGTPPYIDTRE</sequence>
<evidence type="ECO:0000256" key="3">
    <source>
        <dbReference type="ARBA" id="ARBA00012438"/>
    </source>
</evidence>
<dbReference type="RefSeq" id="WP_133683761.1">
    <property type="nucleotide sequence ID" value="NZ_SNZP01000018.1"/>
</dbReference>
<feature type="transmembrane region" description="Helical" evidence="14">
    <location>
        <begin position="29"/>
        <end position="51"/>
    </location>
</feature>
<dbReference type="SMART" id="SM00388">
    <property type="entry name" value="HisKA"/>
    <property type="match status" value="1"/>
</dbReference>
<dbReference type="AlphaFoldDB" id="A0A4R7AW26"/>
<comment type="caution">
    <text evidence="18">The sequence shown here is derived from an EMBL/GenBank/DDBJ whole genome shotgun (WGS) entry which is preliminary data.</text>
</comment>
<evidence type="ECO:0000256" key="8">
    <source>
        <dbReference type="ARBA" id="ARBA00022777"/>
    </source>
</evidence>
<dbReference type="NCBIfam" id="TIGR00229">
    <property type="entry name" value="sensory_box"/>
    <property type="match status" value="1"/>
</dbReference>
<dbReference type="EC" id="2.7.13.3" evidence="3"/>
<reference evidence="18 19" key="1">
    <citation type="submission" date="2019-03" db="EMBL/GenBank/DDBJ databases">
        <title>Genomic Encyclopedia of Type Strains, Phase III (KMG-III): the genomes of soil and plant-associated and newly described type strains.</title>
        <authorList>
            <person name="Whitman W."/>
        </authorList>
    </citation>
    <scope>NUCLEOTIDE SEQUENCE [LARGE SCALE GENOMIC DNA]</scope>
    <source>
        <strain evidence="18 19">CECT 8976</strain>
    </source>
</reference>
<gene>
    <name evidence="18" type="ORF">DFP86_11812</name>
</gene>
<dbReference type="Pfam" id="PF08448">
    <property type="entry name" value="PAS_4"/>
    <property type="match status" value="1"/>
</dbReference>
<dbReference type="PROSITE" id="PS50112">
    <property type="entry name" value="PAS"/>
    <property type="match status" value="1"/>
</dbReference>
<dbReference type="InterPro" id="IPR013656">
    <property type="entry name" value="PAS_4"/>
</dbReference>
<dbReference type="InterPro" id="IPR006189">
    <property type="entry name" value="CHASE_dom"/>
</dbReference>
<dbReference type="GO" id="GO:0005524">
    <property type="term" value="F:ATP binding"/>
    <property type="evidence" value="ECO:0007669"/>
    <property type="project" value="UniProtKB-KW"/>
</dbReference>
<evidence type="ECO:0000259" key="15">
    <source>
        <dbReference type="PROSITE" id="PS50109"/>
    </source>
</evidence>
<dbReference type="Proteomes" id="UP000295611">
    <property type="component" value="Unassembled WGS sequence"/>
</dbReference>
<dbReference type="InterPro" id="IPR000014">
    <property type="entry name" value="PAS"/>
</dbReference>
<keyword evidence="9" id="KW-0067">ATP-binding</keyword>
<dbReference type="EMBL" id="SNZP01000018">
    <property type="protein sequence ID" value="TDR71601.1"/>
    <property type="molecule type" value="Genomic_DNA"/>
</dbReference>
<dbReference type="PANTHER" id="PTHR43065:SF10">
    <property type="entry name" value="PEROXIDE STRESS-ACTIVATED HISTIDINE KINASE MAK3"/>
    <property type="match status" value="1"/>
</dbReference>
<feature type="domain" description="PAS" evidence="16">
    <location>
        <begin position="380"/>
        <end position="433"/>
    </location>
</feature>
<dbReference type="Gene3D" id="1.10.287.130">
    <property type="match status" value="1"/>
</dbReference>
<evidence type="ECO:0000256" key="11">
    <source>
        <dbReference type="ARBA" id="ARBA00023012"/>
    </source>
</evidence>
<evidence type="ECO:0000313" key="19">
    <source>
        <dbReference type="Proteomes" id="UP000295611"/>
    </source>
</evidence>
<dbReference type="Pfam" id="PF02518">
    <property type="entry name" value="HATPase_c"/>
    <property type="match status" value="1"/>
</dbReference>
<evidence type="ECO:0000256" key="13">
    <source>
        <dbReference type="SAM" id="Coils"/>
    </source>
</evidence>